<gene>
    <name evidence="1" type="ORF">CLHUN_04620</name>
</gene>
<dbReference type="RefSeq" id="WP_080062938.1">
    <property type="nucleotide sequence ID" value="NZ_MZGX01000002.1"/>
</dbReference>
<evidence type="ECO:0000313" key="1">
    <source>
        <dbReference type="EMBL" id="OPX45987.1"/>
    </source>
</evidence>
<dbReference type="Proteomes" id="UP000191554">
    <property type="component" value="Unassembled WGS sequence"/>
</dbReference>
<dbReference type="AlphaFoldDB" id="A0A1V4SRX6"/>
<reference evidence="1 2" key="1">
    <citation type="submission" date="2017-03" db="EMBL/GenBank/DDBJ databases">
        <title>Genome sequence of Clostridium hungatei DSM 14427.</title>
        <authorList>
            <person name="Poehlein A."/>
            <person name="Daniel R."/>
        </authorList>
    </citation>
    <scope>NUCLEOTIDE SEQUENCE [LARGE SCALE GENOMIC DNA]</scope>
    <source>
        <strain evidence="1 2">DSM 14427</strain>
    </source>
</reference>
<name>A0A1V4SRX6_RUMHU</name>
<dbReference type="EMBL" id="MZGX01000002">
    <property type="protein sequence ID" value="OPX45987.1"/>
    <property type="molecule type" value="Genomic_DNA"/>
</dbReference>
<dbReference type="STRING" id="48256.CLHUN_04620"/>
<dbReference type="OrthoDB" id="9781752at2"/>
<evidence type="ECO:0000313" key="2">
    <source>
        <dbReference type="Proteomes" id="UP000191554"/>
    </source>
</evidence>
<dbReference type="InterPro" id="IPR027417">
    <property type="entry name" value="P-loop_NTPase"/>
</dbReference>
<accession>A0A1V4SRX6</accession>
<proteinExistence type="predicted"/>
<organism evidence="1 2">
    <name type="scientific">Ruminiclostridium hungatei</name>
    <name type="common">Clostridium hungatei</name>
    <dbReference type="NCBI Taxonomy" id="48256"/>
    <lineage>
        <taxon>Bacteria</taxon>
        <taxon>Bacillati</taxon>
        <taxon>Bacillota</taxon>
        <taxon>Clostridia</taxon>
        <taxon>Eubacteriales</taxon>
        <taxon>Oscillospiraceae</taxon>
        <taxon>Ruminiclostridium</taxon>
    </lineage>
</organism>
<sequence length="361" mass="40466">MAARIYNYYASANTAHGFVSFFEDNVTEVDRFYILKGGSGEFKSALMKRLGINWYLKGYDIEYIHCASDEIEVEAMIIPALKLAVVDGEIGYIAKTRACGAAGEIINLESPAASRASQPDESIISQSRGKIQEYYKKAYEQLQKALGIHDEWEKIYLNGIDFSKLDVIADNAIKKFLSDMNLKKEGIIKNRFFGGLTYKGSIDFVADLTRDLGKRYFIKGRPGSGKSTLLRKIADAAHEKGFDVEIYHCVLDPRSIDMVIVRELDFAVFDSTYPHEYSPTGVNDEVIDLYQLAIAPGTDEKYRDDLGSIISSYKDAISLGISFLSKAKELENQIKAIIGEKINQEEIDKAYKSLIDKLNSL</sequence>
<dbReference type="SUPFAM" id="SSF52540">
    <property type="entry name" value="P-loop containing nucleoside triphosphate hydrolases"/>
    <property type="match status" value="1"/>
</dbReference>
<comment type="caution">
    <text evidence="1">The sequence shown here is derived from an EMBL/GenBank/DDBJ whole genome shotgun (WGS) entry which is preliminary data.</text>
</comment>
<dbReference type="Gene3D" id="3.40.50.300">
    <property type="entry name" value="P-loop containing nucleotide triphosphate hydrolases"/>
    <property type="match status" value="1"/>
</dbReference>
<protein>
    <submittedName>
        <fullName evidence="1">Uncharacterized protein</fullName>
    </submittedName>
</protein>
<keyword evidence="2" id="KW-1185">Reference proteome</keyword>